<protein>
    <recommendedName>
        <fullName evidence="5">peptidylprolyl isomerase</fullName>
        <ecNumber evidence="5">5.2.1.8</ecNumber>
    </recommendedName>
</protein>
<dbReference type="GO" id="GO:0003755">
    <property type="term" value="F:peptidyl-prolyl cis-trans isomerase activity"/>
    <property type="evidence" value="ECO:0007669"/>
    <property type="project" value="UniProtKB-KW"/>
</dbReference>
<feature type="region of interest" description="Disordered" evidence="6">
    <location>
        <begin position="383"/>
        <end position="516"/>
    </location>
</feature>
<dbReference type="Proteomes" id="UP000324800">
    <property type="component" value="Unassembled WGS sequence"/>
</dbReference>
<dbReference type="InterPro" id="IPR011009">
    <property type="entry name" value="Kinase-like_dom_sf"/>
</dbReference>
<evidence type="ECO:0000256" key="6">
    <source>
        <dbReference type="SAM" id="MobiDB-lite"/>
    </source>
</evidence>
<evidence type="ECO:0000256" key="1">
    <source>
        <dbReference type="ARBA" id="ARBA00022679"/>
    </source>
</evidence>
<keyword evidence="5" id="KW-0413">Isomerase</keyword>
<dbReference type="InterPro" id="IPR050660">
    <property type="entry name" value="NEK_Ser/Thr_kinase"/>
</dbReference>
<dbReference type="InterPro" id="IPR000719">
    <property type="entry name" value="Prot_kinase_dom"/>
</dbReference>
<evidence type="ECO:0000256" key="5">
    <source>
        <dbReference type="PROSITE-ProRule" id="PRU00277"/>
    </source>
</evidence>
<proteinExistence type="predicted"/>
<dbReference type="InterPro" id="IPR008271">
    <property type="entry name" value="Ser/Thr_kinase_AS"/>
</dbReference>
<evidence type="ECO:0000256" key="2">
    <source>
        <dbReference type="ARBA" id="ARBA00022741"/>
    </source>
</evidence>
<dbReference type="InterPro" id="IPR001179">
    <property type="entry name" value="PPIase_FKBP_dom"/>
</dbReference>
<dbReference type="PANTHER" id="PTHR43671:SF13">
    <property type="entry name" value="SERINE_THREONINE-PROTEIN KINASE NEK2"/>
    <property type="match status" value="1"/>
</dbReference>
<dbReference type="EMBL" id="SNRW01014181">
    <property type="protein sequence ID" value="KAA6371754.1"/>
    <property type="molecule type" value="Genomic_DNA"/>
</dbReference>
<feature type="compositionally biased region" description="Basic and acidic residues" evidence="6">
    <location>
        <begin position="427"/>
        <end position="497"/>
    </location>
</feature>
<dbReference type="GO" id="GO:0004674">
    <property type="term" value="F:protein serine/threonine kinase activity"/>
    <property type="evidence" value="ECO:0007669"/>
    <property type="project" value="TreeGrafter"/>
</dbReference>
<dbReference type="Pfam" id="PF00069">
    <property type="entry name" value="Pkinase"/>
    <property type="match status" value="1"/>
</dbReference>
<comment type="catalytic activity">
    <reaction evidence="5">
        <text>[protein]-peptidylproline (omega=180) = [protein]-peptidylproline (omega=0)</text>
        <dbReference type="Rhea" id="RHEA:16237"/>
        <dbReference type="Rhea" id="RHEA-COMP:10747"/>
        <dbReference type="Rhea" id="RHEA-COMP:10748"/>
        <dbReference type="ChEBI" id="CHEBI:83833"/>
        <dbReference type="ChEBI" id="CHEBI:83834"/>
        <dbReference type="EC" id="5.2.1.8"/>
    </reaction>
</comment>
<dbReference type="SUPFAM" id="SSF56112">
    <property type="entry name" value="Protein kinase-like (PK-like)"/>
    <property type="match status" value="1"/>
</dbReference>
<dbReference type="PROSITE" id="PS50059">
    <property type="entry name" value="FKBP_PPIASE"/>
    <property type="match status" value="1"/>
</dbReference>
<dbReference type="SUPFAM" id="SSF54534">
    <property type="entry name" value="FKBP-like"/>
    <property type="match status" value="1"/>
</dbReference>
<dbReference type="OrthoDB" id="541276at2759"/>
<dbReference type="InterPro" id="IPR046357">
    <property type="entry name" value="PPIase_dom_sf"/>
</dbReference>
<keyword evidence="1" id="KW-0808">Transferase</keyword>
<keyword evidence="2" id="KW-0547">Nucleotide-binding</keyword>
<accession>A0A5J4UNN3</accession>
<organism evidence="9 10">
    <name type="scientific">Streblomastix strix</name>
    <dbReference type="NCBI Taxonomy" id="222440"/>
    <lineage>
        <taxon>Eukaryota</taxon>
        <taxon>Metamonada</taxon>
        <taxon>Preaxostyla</taxon>
        <taxon>Oxymonadida</taxon>
        <taxon>Streblomastigidae</taxon>
        <taxon>Streblomastix</taxon>
    </lineage>
</organism>
<dbReference type="GO" id="GO:0005524">
    <property type="term" value="F:ATP binding"/>
    <property type="evidence" value="ECO:0007669"/>
    <property type="project" value="UniProtKB-KW"/>
</dbReference>
<dbReference type="AlphaFoldDB" id="A0A5J4UNN3"/>
<keyword evidence="4" id="KW-0067">ATP-binding</keyword>
<dbReference type="PANTHER" id="PTHR43671">
    <property type="entry name" value="SERINE/THREONINE-PROTEIN KINASE NEK"/>
    <property type="match status" value="1"/>
</dbReference>
<dbReference type="SMART" id="SM00220">
    <property type="entry name" value="S_TKc"/>
    <property type="match status" value="1"/>
</dbReference>
<gene>
    <name evidence="9" type="ORF">EZS28_032719</name>
</gene>
<keyword evidence="3 9" id="KW-0418">Kinase</keyword>
<feature type="domain" description="PPIase FKBP-type" evidence="8">
    <location>
        <begin position="8"/>
        <end position="79"/>
    </location>
</feature>
<name>A0A5J4UNN3_9EUKA</name>
<sequence length="516" mass="59811">PKIQPAPGKKVFVHYVGKLHGTDQVFDSSRKRGKPFSFTLGAGEVIAAWDQGVAQMNKGETCLLVCPPELAYGDRGVPGAFHITVIEMSRKEQQVAQHTWDDYEQIEELSSGAFGQIYLMNLIGTEIKCVIKKVGYTTEEQKKIADQEIEMLRRAESPYTVRLIETFKRDLDICIVLEYCSGGNLRDMIDNNLMQMPERERIQKSQKVVYQILMGLKHLHSLMIIHRDLKPENILFDEEGNAKLSDFGLAQQIEECQDYVQAAGTKIYLPPEAHIFNKMLKQSDIWSLGIIMIEMITGANPFEGITGEETFQNIINGKMKQLPEYVKGELKEMILAMVNIDPIKRLSANWLLQSPIMITQALIEQREDELLEVETRVREAEERARIAEQGKKEKEKDKDKEKEKVIEIEKDKEKEEIKERKHHRFGKDKVQNKEKEKVKEKEKDKEKDKQKDKEKVKEKEKEKVKEKEKDKEKDKEKEKVKEKEKEKEKDKKNDKKIIIPSSQQQPSQHSSSLTVF</sequence>
<feature type="compositionally biased region" description="Basic and acidic residues" evidence="6">
    <location>
        <begin position="383"/>
        <end position="419"/>
    </location>
</feature>
<dbReference type="PROSITE" id="PS00108">
    <property type="entry name" value="PROTEIN_KINASE_ST"/>
    <property type="match status" value="1"/>
</dbReference>
<feature type="compositionally biased region" description="Low complexity" evidence="6">
    <location>
        <begin position="500"/>
        <end position="516"/>
    </location>
</feature>
<dbReference type="EC" id="5.2.1.8" evidence="5"/>
<evidence type="ECO:0000313" key="10">
    <source>
        <dbReference type="Proteomes" id="UP000324800"/>
    </source>
</evidence>
<evidence type="ECO:0000256" key="4">
    <source>
        <dbReference type="ARBA" id="ARBA00022840"/>
    </source>
</evidence>
<evidence type="ECO:0000313" key="9">
    <source>
        <dbReference type="EMBL" id="KAA6371754.1"/>
    </source>
</evidence>
<evidence type="ECO:0000259" key="8">
    <source>
        <dbReference type="PROSITE" id="PS50059"/>
    </source>
</evidence>
<keyword evidence="5" id="KW-0697">Rotamase</keyword>
<feature type="domain" description="Protein kinase" evidence="7">
    <location>
        <begin position="103"/>
        <end position="357"/>
    </location>
</feature>
<dbReference type="Gene3D" id="3.10.50.40">
    <property type="match status" value="1"/>
</dbReference>
<comment type="caution">
    <text evidence="9">The sequence shown here is derived from an EMBL/GenBank/DDBJ whole genome shotgun (WGS) entry which is preliminary data.</text>
</comment>
<reference evidence="9 10" key="1">
    <citation type="submission" date="2019-03" db="EMBL/GenBank/DDBJ databases">
        <title>Single cell metagenomics reveals metabolic interactions within the superorganism composed of flagellate Streblomastix strix and complex community of Bacteroidetes bacteria on its surface.</title>
        <authorList>
            <person name="Treitli S.C."/>
            <person name="Kolisko M."/>
            <person name="Husnik F."/>
            <person name="Keeling P."/>
            <person name="Hampl V."/>
        </authorList>
    </citation>
    <scope>NUCLEOTIDE SEQUENCE [LARGE SCALE GENOMIC DNA]</scope>
    <source>
        <strain evidence="9">ST1C</strain>
    </source>
</reference>
<dbReference type="Pfam" id="PF00254">
    <property type="entry name" value="FKBP_C"/>
    <property type="match status" value="1"/>
</dbReference>
<evidence type="ECO:0000256" key="3">
    <source>
        <dbReference type="ARBA" id="ARBA00022777"/>
    </source>
</evidence>
<evidence type="ECO:0000259" key="7">
    <source>
        <dbReference type="PROSITE" id="PS50011"/>
    </source>
</evidence>
<feature type="non-terminal residue" evidence="9">
    <location>
        <position position="516"/>
    </location>
</feature>
<feature type="non-terminal residue" evidence="9">
    <location>
        <position position="1"/>
    </location>
</feature>
<dbReference type="PROSITE" id="PS50011">
    <property type="entry name" value="PROTEIN_KINASE_DOM"/>
    <property type="match status" value="1"/>
</dbReference>
<dbReference type="Gene3D" id="1.10.510.10">
    <property type="entry name" value="Transferase(Phosphotransferase) domain 1"/>
    <property type="match status" value="1"/>
</dbReference>